<feature type="chain" id="PRO_5018018781" description="Secreted protein" evidence="1">
    <location>
        <begin position="20"/>
        <end position="94"/>
    </location>
</feature>
<gene>
    <name evidence="2" type="ORF">C2845_PM09G12950</name>
</gene>
<keyword evidence="1" id="KW-0732">Signal</keyword>
<accession>A0A3L6RZM6</accession>
<dbReference type="AlphaFoldDB" id="A0A3L6RZM6"/>
<evidence type="ECO:0000313" key="3">
    <source>
        <dbReference type="Proteomes" id="UP000275267"/>
    </source>
</evidence>
<comment type="caution">
    <text evidence="2">The sequence shown here is derived from an EMBL/GenBank/DDBJ whole genome shotgun (WGS) entry which is preliminary data.</text>
</comment>
<organism evidence="2 3">
    <name type="scientific">Panicum miliaceum</name>
    <name type="common">Proso millet</name>
    <name type="synonym">Broomcorn millet</name>
    <dbReference type="NCBI Taxonomy" id="4540"/>
    <lineage>
        <taxon>Eukaryota</taxon>
        <taxon>Viridiplantae</taxon>
        <taxon>Streptophyta</taxon>
        <taxon>Embryophyta</taxon>
        <taxon>Tracheophyta</taxon>
        <taxon>Spermatophyta</taxon>
        <taxon>Magnoliopsida</taxon>
        <taxon>Liliopsida</taxon>
        <taxon>Poales</taxon>
        <taxon>Poaceae</taxon>
        <taxon>PACMAD clade</taxon>
        <taxon>Panicoideae</taxon>
        <taxon>Panicodae</taxon>
        <taxon>Paniceae</taxon>
        <taxon>Panicinae</taxon>
        <taxon>Panicum</taxon>
        <taxon>Panicum sect. Panicum</taxon>
    </lineage>
</organism>
<evidence type="ECO:0008006" key="4">
    <source>
        <dbReference type="Google" id="ProtNLM"/>
    </source>
</evidence>
<sequence length="94" mass="9945">MCAAWWSVAGGVMASGAVAQMCSVVASGAVAQMCSVLPAVSGWPAAGWPRCAATWPISVALRCQRMCKFDDYMTPGESSSMHPSYWLKALCSHK</sequence>
<name>A0A3L6RZM6_PANMI</name>
<feature type="signal peptide" evidence="1">
    <location>
        <begin position="1"/>
        <end position="19"/>
    </location>
</feature>
<protein>
    <recommendedName>
        <fullName evidence="4">Secreted protein</fullName>
    </recommendedName>
</protein>
<evidence type="ECO:0000313" key="2">
    <source>
        <dbReference type="EMBL" id="RLN12085.1"/>
    </source>
</evidence>
<proteinExistence type="predicted"/>
<evidence type="ECO:0000256" key="1">
    <source>
        <dbReference type="SAM" id="SignalP"/>
    </source>
</evidence>
<dbReference type="EMBL" id="PQIB02000006">
    <property type="protein sequence ID" value="RLN12085.1"/>
    <property type="molecule type" value="Genomic_DNA"/>
</dbReference>
<keyword evidence="3" id="KW-1185">Reference proteome</keyword>
<reference evidence="3" key="1">
    <citation type="journal article" date="2019" name="Nat. Commun.">
        <title>The genome of broomcorn millet.</title>
        <authorList>
            <person name="Zou C."/>
            <person name="Miki D."/>
            <person name="Li D."/>
            <person name="Tang Q."/>
            <person name="Xiao L."/>
            <person name="Rajput S."/>
            <person name="Deng P."/>
            <person name="Jia W."/>
            <person name="Huang R."/>
            <person name="Zhang M."/>
            <person name="Sun Y."/>
            <person name="Hu J."/>
            <person name="Fu X."/>
            <person name="Schnable P.S."/>
            <person name="Li F."/>
            <person name="Zhang H."/>
            <person name="Feng B."/>
            <person name="Zhu X."/>
            <person name="Liu R."/>
            <person name="Schnable J.C."/>
            <person name="Zhu J.-K."/>
            <person name="Zhang H."/>
        </authorList>
    </citation>
    <scope>NUCLEOTIDE SEQUENCE [LARGE SCALE GENOMIC DNA]</scope>
</reference>
<dbReference type="Proteomes" id="UP000275267">
    <property type="component" value="Unassembled WGS sequence"/>
</dbReference>